<feature type="region of interest" description="Disordered" evidence="7">
    <location>
        <begin position="178"/>
        <end position="229"/>
    </location>
</feature>
<keyword evidence="5" id="KW-0206">Cytoskeleton</keyword>
<keyword evidence="6" id="KW-0175">Coiled coil</keyword>
<feature type="compositionally biased region" description="Polar residues" evidence="7">
    <location>
        <begin position="374"/>
        <end position="386"/>
    </location>
</feature>
<comment type="subcellular location">
    <subcellularLocation>
        <location evidence="1">Cytoplasm</location>
        <location evidence="1">Cytoskeleton</location>
    </subcellularLocation>
</comment>
<dbReference type="GO" id="GO:0060236">
    <property type="term" value="P:regulation of mitotic spindle organization"/>
    <property type="evidence" value="ECO:0007669"/>
    <property type="project" value="InterPro"/>
</dbReference>
<evidence type="ECO:0000256" key="7">
    <source>
        <dbReference type="SAM" id="MobiDB-lite"/>
    </source>
</evidence>
<dbReference type="GO" id="GO:0030295">
    <property type="term" value="F:protein kinase activator activity"/>
    <property type="evidence" value="ECO:0007669"/>
    <property type="project" value="TreeGrafter"/>
</dbReference>
<evidence type="ECO:0000256" key="6">
    <source>
        <dbReference type="SAM" id="Coils"/>
    </source>
</evidence>
<keyword evidence="10" id="KW-1185">Reference proteome</keyword>
<sequence>MATPARNPRGKRTDQNSDPNRPLSAATPKKPMTKMNSSTPRTHSAPRAKKSAVATTPRTPAPARGKKPVASSSSSAHKRSKKIKEEGLAVENDGAVEGELEGSSKVRKMRSMVLEEAMSSVPEPGAGRVMHMVKAFERLLSFTKDGDDVDHIGPEIRAEEGRVVNWALPGLRRQPRAEETEVSSCFDFSTTPDRSSVDSNGDRLSWGSSTSYGDQRSRSKSTCSSGRSWNSKIRATSQQPFKLRTEQRGKLKEENFLNKMKQMLLEEEKQRIPIAQGLPWTTDNPECLVKPCLKESTEPMDLVLHSDVRAVERAEYDFHVSERLSFIEQIKLERERLRKLEEEEEVRRLRRELVPKAQPMPYFDRPFVPKKSQKTLSKEPSPTVSKEPSPRTPRTHTKKTSVRKSLKLGHGRLREER</sequence>
<reference evidence="9" key="1">
    <citation type="journal article" date="2023" name="GigaByte">
        <title>Genome assembly of the bearded iris, Iris pallida Lam.</title>
        <authorList>
            <person name="Bruccoleri R.E."/>
            <person name="Oakeley E.J."/>
            <person name="Faust A.M.E."/>
            <person name="Altorfer M."/>
            <person name="Dessus-Babus S."/>
            <person name="Burckhardt D."/>
            <person name="Oertli M."/>
            <person name="Naumann U."/>
            <person name="Petersen F."/>
            <person name="Wong J."/>
        </authorList>
    </citation>
    <scope>NUCLEOTIDE SEQUENCE</scope>
    <source>
        <strain evidence="9">GSM-AAB239-AS_SAM_17_03QT</strain>
    </source>
</reference>
<evidence type="ECO:0000256" key="1">
    <source>
        <dbReference type="ARBA" id="ARBA00004245"/>
    </source>
</evidence>
<evidence type="ECO:0000256" key="4">
    <source>
        <dbReference type="ARBA" id="ARBA00022701"/>
    </source>
</evidence>
<proteinExistence type="inferred from homology"/>
<name>A0AAX6G4V7_IRIPA</name>
<dbReference type="Pfam" id="PF06886">
    <property type="entry name" value="TPX2"/>
    <property type="match status" value="1"/>
</dbReference>
<dbReference type="GO" id="GO:0005819">
    <property type="term" value="C:spindle"/>
    <property type="evidence" value="ECO:0007669"/>
    <property type="project" value="InterPro"/>
</dbReference>
<dbReference type="InterPro" id="IPR027329">
    <property type="entry name" value="TPX2_C"/>
</dbReference>
<dbReference type="GO" id="GO:0090307">
    <property type="term" value="P:mitotic spindle assembly"/>
    <property type="evidence" value="ECO:0007669"/>
    <property type="project" value="TreeGrafter"/>
</dbReference>
<evidence type="ECO:0000256" key="3">
    <source>
        <dbReference type="ARBA" id="ARBA00022490"/>
    </source>
</evidence>
<comment type="caution">
    <text evidence="9">The sequence shown here is derived from an EMBL/GenBank/DDBJ whole genome shotgun (WGS) entry which is preliminary data.</text>
</comment>
<dbReference type="Proteomes" id="UP001140949">
    <property type="component" value="Unassembled WGS sequence"/>
</dbReference>
<feature type="coiled-coil region" evidence="6">
    <location>
        <begin position="323"/>
        <end position="352"/>
    </location>
</feature>
<keyword evidence="4" id="KW-0493">Microtubule</keyword>
<organism evidence="9 10">
    <name type="scientific">Iris pallida</name>
    <name type="common">Sweet iris</name>
    <dbReference type="NCBI Taxonomy" id="29817"/>
    <lineage>
        <taxon>Eukaryota</taxon>
        <taxon>Viridiplantae</taxon>
        <taxon>Streptophyta</taxon>
        <taxon>Embryophyta</taxon>
        <taxon>Tracheophyta</taxon>
        <taxon>Spermatophyta</taxon>
        <taxon>Magnoliopsida</taxon>
        <taxon>Liliopsida</taxon>
        <taxon>Asparagales</taxon>
        <taxon>Iridaceae</taxon>
        <taxon>Iridoideae</taxon>
        <taxon>Irideae</taxon>
        <taxon>Iris</taxon>
    </lineage>
</organism>
<feature type="compositionally biased region" description="Polar residues" evidence="7">
    <location>
        <begin position="182"/>
        <end position="199"/>
    </location>
</feature>
<feature type="domain" description="TPX2 C-terminal" evidence="8">
    <location>
        <begin position="303"/>
        <end position="376"/>
    </location>
</feature>
<feature type="compositionally biased region" description="Low complexity" evidence="7">
    <location>
        <begin position="54"/>
        <end position="75"/>
    </location>
</feature>
<dbReference type="AlphaFoldDB" id="A0AAX6G4V7"/>
<feature type="region of interest" description="Disordered" evidence="7">
    <location>
        <begin position="1"/>
        <end position="103"/>
    </location>
</feature>
<evidence type="ECO:0000313" key="10">
    <source>
        <dbReference type="Proteomes" id="UP001140949"/>
    </source>
</evidence>
<dbReference type="InterPro" id="IPR009675">
    <property type="entry name" value="TPX2_fam"/>
</dbReference>
<comment type="similarity">
    <text evidence="2">Belongs to the TPX2 family.</text>
</comment>
<dbReference type="PANTHER" id="PTHR14326">
    <property type="entry name" value="TARGETING PROTEIN FOR XKLP2"/>
    <property type="match status" value="1"/>
</dbReference>
<reference evidence="9" key="2">
    <citation type="submission" date="2023-04" db="EMBL/GenBank/DDBJ databases">
        <authorList>
            <person name="Bruccoleri R.E."/>
            <person name="Oakeley E.J."/>
            <person name="Faust A.-M."/>
            <person name="Dessus-Babus S."/>
            <person name="Altorfer M."/>
            <person name="Burckhardt D."/>
            <person name="Oertli M."/>
            <person name="Naumann U."/>
            <person name="Petersen F."/>
            <person name="Wong J."/>
        </authorList>
    </citation>
    <scope>NUCLEOTIDE SEQUENCE</scope>
    <source>
        <strain evidence="9">GSM-AAB239-AS_SAM_17_03QT</strain>
        <tissue evidence="9">Leaf</tissue>
    </source>
</reference>
<protein>
    <submittedName>
        <fullName evidence="9">Protein TPX2-like isoform X2</fullName>
    </submittedName>
</protein>
<accession>A0AAX6G4V7</accession>
<feature type="region of interest" description="Disordered" evidence="7">
    <location>
        <begin position="360"/>
        <end position="417"/>
    </location>
</feature>
<dbReference type="GO" id="GO:0005880">
    <property type="term" value="C:nuclear microtubule"/>
    <property type="evidence" value="ECO:0007669"/>
    <property type="project" value="TreeGrafter"/>
</dbReference>
<gene>
    <name evidence="9" type="ORF">M6B38_127575</name>
</gene>
<evidence type="ECO:0000256" key="2">
    <source>
        <dbReference type="ARBA" id="ARBA00005885"/>
    </source>
</evidence>
<evidence type="ECO:0000259" key="8">
    <source>
        <dbReference type="Pfam" id="PF06886"/>
    </source>
</evidence>
<dbReference type="PANTHER" id="PTHR14326:SF58">
    <property type="entry name" value="TPX2 (TARGETING PROTEIN FOR XKLP2) PROTEIN FAMILY"/>
    <property type="match status" value="1"/>
</dbReference>
<evidence type="ECO:0000256" key="5">
    <source>
        <dbReference type="ARBA" id="ARBA00023212"/>
    </source>
</evidence>
<feature type="compositionally biased region" description="Basic residues" evidence="7">
    <location>
        <begin position="393"/>
        <end position="411"/>
    </location>
</feature>
<dbReference type="EMBL" id="JANAVB010022598">
    <property type="protein sequence ID" value="KAJ6823700.1"/>
    <property type="molecule type" value="Genomic_DNA"/>
</dbReference>
<keyword evidence="3" id="KW-0963">Cytoplasm</keyword>
<dbReference type="GO" id="GO:0008017">
    <property type="term" value="F:microtubule binding"/>
    <property type="evidence" value="ECO:0007669"/>
    <property type="project" value="TreeGrafter"/>
</dbReference>
<evidence type="ECO:0000313" key="9">
    <source>
        <dbReference type="EMBL" id="KAJ6823700.1"/>
    </source>
</evidence>